<name>A0ACC3CFE1_PYRYE</name>
<keyword evidence="2" id="KW-1185">Reference proteome</keyword>
<dbReference type="Proteomes" id="UP000798662">
    <property type="component" value="Chromosome 3"/>
</dbReference>
<gene>
    <name evidence="1" type="ORF">I4F81_011463</name>
</gene>
<evidence type="ECO:0000313" key="2">
    <source>
        <dbReference type="Proteomes" id="UP000798662"/>
    </source>
</evidence>
<protein>
    <submittedName>
        <fullName evidence="1">Uncharacterized protein</fullName>
    </submittedName>
</protein>
<proteinExistence type="predicted"/>
<evidence type="ECO:0000313" key="1">
    <source>
        <dbReference type="EMBL" id="KAK1868981.1"/>
    </source>
</evidence>
<comment type="caution">
    <text evidence="1">The sequence shown here is derived from an EMBL/GenBank/DDBJ whole genome shotgun (WGS) entry which is preliminary data.</text>
</comment>
<accession>A0ACC3CFE1</accession>
<dbReference type="EMBL" id="CM020620">
    <property type="protein sequence ID" value="KAK1868981.1"/>
    <property type="molecule type" value="Genomic_DNA"/>
</dbReference>
<sequence length="539" mass="54894">MVAVPTAGGGPPRHKRSLTWTPVSEDPSLARVFGGSLRCASVAAGGVSDGSVAVVTVSSADPCRICVWHVFLARAGSVDVRPLGAVRLGEEDGRCIACLTAPSAGTLFAWSDRGTVSRCLWRRFISPEATPPRADARLYKATAAAVTGNGQFVVTVDTARGVRVLDGASMETVGQSVTAGSVAAEAVDKARGAAGGAQTPGEPADAPGGRASPLTVSFVHPSLVGGDGGSSEEDHAYWGVLLSPSGTVVLALRGDGVVTAWALTTALRDGDLARSYAVANGSGASRGVAGDGVFARICGGWDVLAAVQAGGQAQATKMVMALGNGESSEGLRVGLLSTSSAPPGVLAILESGRTGSGSHGEFQLRNPANVASVIAAEVGKGPTPSAALAAAPLADWVLNLCAVWLRRANQMRLRIEVAERALGLRGSAKGAGYLLSRTCPGQGRAEAISLDPSDDTAELFPYEIVTGRPLPPWAPLRRCVTSGLLAAEMTAGGVSGGPSPWAARWDEESPLGGLWARVPSVDLDRYDLLPAVMVSRPDG</sequence>
<reference evidence="1" key="1">
    <citation type="submission" date="2019-11" db="EMBL/GenBank/DDBJ databases">
        <title>Nori genome reveals adaptations in red seaweeds to the harsh intertidal environment.</title>
        <authorList>
            <person name="Wang D."/>
            <person name="Mao Y."/>
        </authorList>
    </citation>
    <scope>NUCLEOTIDE SEQUENCE</scope>
    <source>
        <tissue evidence="1">Gametophyte</tissue>
    </source>
</reference>
<organism evidence="1 2">
    <name type="scientific">Pyropia yezoensis</name>
    <name type="common">Susabi-nori</name>
    <name type="synonym">Porphyra yezoensis</name>
    <dbReference type="NCBI Taxonomy" id="2788"/>
    <lineage>
        <taxon>Eukaryota</taxon>
        <taxon>Rhodophyta</taxon>
        <taxon>Bangiophyceae</taxon>
        <taxon>Bangiales</taxon>
        <taxon>Bangiaceae</taxon>
        <taxon>Pyropia</taxon>
    </lineage>
</organism>